<evidence type="ECO:0000313" key="3">
    <source>
        <dbReference type="Proteomes" id="UP001362999"/>
    </source>
</evidence>
<accession>A0AAV9ZBM4</accession>
<dbReference type="AlphaFoldDB" id="A0AAV9ZBM4"/>
<feature type="region of interest" description="Disordered" evidence="1">
    <location>
        <begin position="31"/>
        <end position="87"/>
    </location>
</feature>
<keyword evidence="3" id="KW-1185">Reference proteome</keyword>
<name>A0AAV9ZBM4_9AGAR</name>
<dbReference type="PANTHER" id="PTHR31912">
    <property type="entry name" value="IP13529P"/>
    <property type="match status" value="1"/>
</dbReference>
<dbReference type="EMBL" id="JAWWNJ010000169">
    <property type="protein sequence ID" value="KAK6977423.1"/>
    <property type="molecule type" value="Genomic_DNA"/>
</dbReference>
<sequence length="713" mass="78243">MQREFACHIGLRGKLFCRACWVKGHDAMEGDDADNVPPPTQRHRAASDAGSVHSDGASVAGSDIQSDQDSGSEKPERVGTSKRRAGKRFKETMGEMVDRVKSFMKTGRLRRKPETTEKLRSFFTEASTKLDTKTKVKNLRTETGLKDTFQLVFIEKLFASYQKKRGTTNKQAALDAAVADLPQETTSPVWRIRGLDPHQDTPVEILHVVLLGFLKGKDDKKELLIARLTSVDVTGLGISPLAGKTLVQYSGSLTGRDFRAIAQVAPFVLYDLVSAECLETWQALSKLVPLIWQPEIHDINTYVTLVTKEIDNFLLCAAKWTTRCVHSTRHAPSRDIAHAFAQGNRIRHLVSGGLFVFNKMADSSAEDSGGQHTSRFVFARERSAWKSIGDGPQRLLQGRSTVNHYLGLNNKQSPCPGDSTPDQSKARRIAQTLTGQRIPSWSSKPGLYQTNKLLVIANGDSCAPNSFAIARDSQRPGNTFVGRIEEIVNRVDFDASEPAGVLVQKTVVNAARERYGMPSITLTGEWVVLGAKDLLCAVNVQHNCKDNHCSATAGVPVFQERTKTTQTAARVAHASNPQDIVLNTAKMRDAVYVQQYRIDSVSMNVERVITESAAKEIDARKETARAAPAPASAPRPRTLTRTVFVNRRRSRPTILSTPASRTTTASIGSPCSSCTPTRVSTISVNSRQSLPTRLPTPALPFTSFPTPFVLPST</sequence>
<comment type="caution">
    <text evidence="2">The sequence shown here is derived from an EMBL/GenBank/DDBJ whole genome shotgun (WGS) entry which is preliminary data.</text>
</comment>
<reference evidence="2 3" key="1">
    <citation type="journal article" date="2024" name="J Genomics">
        <title>Draft genome sequencing and assembly of Favolaschia claudopus CIRM-BRFM 2984 isolated from oak limbs.</title>
        <authorList>
            <person name="Navarro D."/>
            <person name="Drula E."/>
            <person name="Chaduli D."/>
            <person name="Cazenave R."/>
            <person name="Ahrendt S."/>
            <person name="Wang J."/>
            <person name="Lipzen A."/>
            <person name="Daum C."/>
            <person name="Barry K."/>
            <person name="Grigoriev I.V."/>
            <person name="Favel A."/>
            <person name="Rosso M.N."/>
            <person name="Martin F."/>
        </authorList>
    </citation>
    <scope>NUCLEOTIDE SEQUENCE [LARGE SCALE GENOMIC DNA]</scope>
    <source>
        <strain evidence="2 3">CIRM-BRFM 2984</strain>
    </source>
</reference>
<dbReference type="PANTHER" id="PTHR31912:SF34">
    <property type="entry name" value="NOTOCHORD-RELATED PROTEIN"/>
    <property type="match status" value="1"/>
</dbReference>
<evidence type="ECO:0000313" key="2">
    <source>
        <dbReference type="EMBL" id="KAK6977423.1"/>
    </source>
</evidence>
<organism evidence="2 3">
    <name type="scientific">Favolaschia claudopus</name>
    <dbReference type="NCBI Taxonomy" id="2862362"/>
    <lineage>
        <taxon>Eukaryota</taxon>
        <taxon>Fungi</taxon>
        <taxon>Dikarya</taxon>
        <taxon>Basidiomycota</taxon>
        <taxon>Agaricomycotina</taxon>
        <taxon>Agaricomycetes</taxon>
        <taxon>Agaricomycetidae</taxon>
        <taxon>Agaricales</taxon>
        <taxon>Marasmiineae</taxon>
        <taxon>Mycenaceae</taxon>
        <taxon>Favolaschia</taxon>
    </lineage>
</organism>
<protein>
    <submittedName>
        <fullName evidence="2">Uncharacterized protein</fullName>
    </submittedName>
</protein>
<proteinExistence type="predicted"/>
<evidence type="ECO:0000256" key="1">
    <source>
        <dbReference type="SAM" id="MobiDB-lite"/>
    </source>
</evidence>
<dbReference type="Proteomes" id="UP001362999">
    <property type="component" value="Unassembled WGS sequence"/>
</dbReference>
<gene>
    <name evidence="2" type="ORF">R3P38DRAFT_3334961</name>
</gene>